<name>A0AA88D7Y5_FICCA</name>
<evidence type="ECO:0000256" key="4">
    <source>
        <dbReference type="ARBA" id="ARBA00022842"/>
    </source>
</evidence>
<dbReference type="GO" id="GO:0046872">
    <property type="term" value="F:metal ion binding"/>
    <property type="evidence" value="ECO:0007669"/>
    <property type="project" value="UniProtKB-KW"/>
</dbReference>
<keyword evidence="4" id="KW-0460">Magnesium</keyword>
<dbReference type="GO" id="GO:0008168">
    <property type="term" value="F:methyltransferase activity"/>
    <property type="evidence" value="ECO:0007669"/>
    <property type="project" value="UniProtKB-KW"/>
</dbReference>
<dbReference type="SUPFAM" id="SSF53335">
    <property type="entry name" value="S-adenosyl-L-methionine-dependent methyltransferases"/>
    <property type="match status" value="1"/>
</dbReference>
<dbReference type="GO" id="GO:0032259">
    <property type="term" value="P:methylation"/>
    <property type="evidence" value="ECO:0007669"/>
    <property type="project" value="UniProtKB-KW"/>
</dbReference>
<comment type="caution">
    <text evidence="5">The sequence shown here is derived from an EMBL/GenBank/DDBJ whole genome shotgun (WGS) entry which is preliminary data.</text>
</comment>
<organism evidence="5 6">
    <name type="scientific">Ficus carica</name>
    <name type="common">Common fig</name>
    <dbReference type="NCBI Taxonomy" id="3494"/>
    <lineage>
        <taxon>Eukaryota</taxon>
        <taxon>Viridiplantae</taxon>
        <taxon>Streptophyta</taxon>
        <taxon>Embryophyta</taxon>
        <taxon>Tracheophyta</taxon>
        <taxon>Spermatophyta</taxon>
        <taxon>Magnoliopsida</taxon>
        <taxon>eudicotyledons</taxon>
        <taxon>Gunneridae</taxon>
        <taxon>Pentapetalae</taxon>
        <taxon>rosids</taxon>
        <taxon>fabids</taxon>
        <taxon>Rosales</taxon>
        <taxon>Moraceae</taxon>
        <taxon>Ficeae</taxon>
        <taxon>Ficus</taxon>
    </lineage>
</organism>
<dbReference type="InterPro" id="IPR042086">
    <property type="entry name" value="MeTrfase_capping"/>
</dbReference>
<dbReference type="Gene3D" id="1.10.1200.270">
    <property type="entry name" value="Methyltransferase, alpha-helical capping domain"/>
    <property type="match status" value="1"/>
</dbReference>
<evidence type="ECO:0000256" key="1">
    <source>
        <dbReference type="ARBA" id="ARBA00022603"/>
    </source>
</evidence>
<evidence type="ECO:0000313" key="6">
    <source>
        <dbReference type="Proteomes" id="UP001187192"/>
    </source>
</evidence>
<keyword evidence="2" id="KW-0808">Transferase</keyword>
<dbReference type="InterPro" id="IPR029063">
    <property type="entry name" value="SAM-dependent_MTases_sf"/>
</dbReference>
<sequence>MAELVIPIRPMNGGNGLYSYSKNSIIQRKAIEATKELINKTIAEELDVNTFSSSNTFRIADLGCSVGTNTLLAVKNIINAVQHKFQSQGNGTKLPEFQVFFNDQASNDFNQLFTSLPSEIQYFAAGVPGSFYRRLFPKYSLHFVHSSSAAHWLSRVPEEVEDKSSPAWNKGKVHYSNSTAEVIKAFEAQFAKDMDNFLKIRAQEIVHGGLMVLILPGRFNGAPHANNYINKAYELLESSLIDMAKKGMISDEKVDSFNVPVYYASLQEVEAAVKRNGCFNIELMENIIHEKPQPKVMSATFRAGLEGTFKEHFGDEILDELFDKLLYNKLQESSLHSKSCESVYLFVSLKRNTDA</sequence>
<evidence type="ECO:0008006" key="7">
    <source>
        <dbReference type="Google" id="ProtNLM"/>
    </source>
</evidence>
<reference evidence="5" key="1">
    <citation type="submission" date="2023-07" db="EMBL/GenBank/DDBJ databases">
        <title>draft genome sequence of fig (Ficus carica).</title>
        <authorList>
            <person name="Takahashi T."/>
            <person name="Nishimura K."/>
        </authorList>
    </citation>
    <scope>NUCLEOTIDE SEQUENCE</scope>
</reference>
<keyword evidence="6" id="KW-1185">Reference proteome</keyword>
<accession>A0AA88D7Y5</accession>
<dbReference type="Proteomes" id="UP001187192">
    <property type="component" value="Unassembled WGS sequence"/>
</dbReference>
<evidence type="ECO:0000256" key="2">
    <source>
        <dbReference type="ARBA" id="ARBA00022679"/>
    </source>
</evidence>
<dbReference type="Gene3D" id="3.40.50.150">
    <property type="entry name" value="Vaccinia Virus protein VP39"/>
    <property type="match status" value="1"/>
</dbReference>
<keyword evidence="3" id="KW-0479">Metal-binding</keyword>
<dbReference type="Pfam" id="PF03492">
    <property type="entry name" value="Methyltransf_7"/>
    <property type="match status" value="1"/>
</dbReference>
<evidence type="ECO:0000313" key="5">
    <source>
        <dbReference type="EMBL" id="GMN46346.1"/>
    </source>
</evidence>
<keyword evidence="1" id="KW-0489">Methyltransferase</keyword>
<proteinExistence type="predicted"/>
<dbReference type="AlphaFoldDB" id="A0AA88D7Y5"/>
<dbReference type="EMBL" id="BTGU01000022">
    <property type="protein sequence ID" value="GMN46346.1"/>
    <property type="molecule type" value="Genomic_DNA"/>
</dbReference>
<gene>
    <name evidence="5" type="ORF">TIFTF001_015528</name>
</gene>
<dbReference type="PANTHER" id="PTHR31009">
    <property type="entry name" value="S-ADENOSYL-L-METHIONINE:CARBOXYL METHYLTRANSFERASE FAMILY PROTEIN"/>
    <property type="match status" value="1"/>
</dbReference>
<protein>
    <recommendedName>
        <fullName evidence="7">S-adenosylmethionine-dependent methyltransferase At5g38100</fullName>
    </recommendedName>
</protein>
<dbReference type="InterPro" id="IPR005299">
    <property type="entry name" value="MeTrfase_7"/>
</dbReference>
<evidence type="ECO:0000256" key="3">
    <source>
        <dbReference type="ARBA" id="ARBA00022723"/>
    </source>
</evidence>